<dbReference type="InterPro" id="IPR055355">
    <property type="entry name" value="ZP-C"/>
</dbReference>
<evidence type="ECO:0008006" key="11">
    <source>
        <dbReference type="Google" id="ProtNLM"/>
    </source>
</evidence>
<dbReference type="GeneTree" id="ENSGT00940000163632"/>
<dbReference type="SMART" id="SM00181">
    <property type="entry name" value="EGF"/>
    <property type="match status" value="1"/>
</dbReference>
<dbReference type="PROSITE" id="PS50026">
    <property type="entry name" value="EGF_3"/>
    <property type="match status" value="1"/>
</dbReference>
<dbReference type="InterPro" id="IPR036116">
    <property type="entry name" value="FN3_sf"/>
</dbReference>
<evidence type="ECO:0000259" key="7">
    <source>
        <dbReference type="PROSITE" id="PS50853"/>
    </source>
</evidence>
<reference evidence="9" key="2">
    <citation type="submission" date="2025-08" db="UniProtKB">
        <authorList>
            <consortium name="Ensembl"/>
        </authorList>
    </citation>
    <scope>IDENTIFICATION</scope>
</reference>
<keyword evidence="5" id="KW-0472">Membrane</keyword>
<evidence type="ECO:0000313" key="9">
    <source>
        <dbReference type="Ensembl" id="ENSELUP00000086064.1"/>
    </source>
</evidence>
<dbReference type="Pfam" id="PF07645">
    <property type="entry name" value="EGF_CA"/>
    <property type="match status" value="1"/>
</dbReference>
<accession>A0AAY5KA46</accession>
<evidence type="ECO:0000256" key="2">
    <source>
        <dbReference type="ARBA" id="ARBA00022729"/>
    </source>
</evidence>
<dbReference type="PANTHER" id="PTHR14002:SF60">
    <property type="entry name" value="ZP DOMAIN-CONTAINING PROTEIN"/>
    <property type="match status" value="1"/>
</dbReference>
<dbReference type="InterPro" id="IPR000152">
    <property type="entry name" value="EGF-type_Asp/Asn_hydroxyl_site"/>
</dbReference>
<dbReference type="Gene3D" id="2.60.40.3210">
    <property type="entry name" value="Zona pellucida, ZP-N domain"/>
    <property type="match status" value="1"/>
</dbReference>
<dbReference type="GeneID" id="105020330"/>
<dbReference type="InterPro" id="IPR003961">
    <property type="entry name" value="FN3_dom"/>
</dbReference>
<dbReference type="Ensembl" id="ENSELUT00000103248.1">
    <property type="protein sequence ID" value="ENSELUP00000086064.1"/>
    <property type="gene ID" value="ENSELUG00000022591.3"/>
</dbReference>
<feature type="domain" description="ZP" evidence="8">
    <location>
        <begin position="707"/>
        <end position="961"/>
    </location>
</feature>
<dbReference type="PROSITE" id="PS00010">
    <property type="entry name" value="ASX_HYDROXYL"/>
    <property type="match status" value="1"/>
</dbReference>
<feature type="transmembrane region" description="Helical" evidence="5">
    <location>
        <begin position="15"/>
        <end position="34"/>
    </location>
</feature>
<keyword evidence="5" id="KW-1133">Transmembrane helix</keyword>
<protein>
    <recommendedName>
        <fullName evidence="11">ZP domain-containing protein</fullName>
    </recommendedName>
</protein>
<feature type="transmembrane region" description="Helical" evidence="5">
    <location>
        <begin position="1003"/>
        <end position="1023"/>
    </location>
</feature>
<dbReference type="InterPro" id="IPR018097">
    <property type="entry name" value="EGF_Ca-bd_CS"/>
</dbReference>
<dbReference type="SMART" id="SM00241">
    <property type="entry name" value="ZP"/>
    <property type="match status" value="1"/>
</dbReference>
<dbReference type="Pfam" id="PF00100">
    <property type="entry name" value="Zona_pellucida"/>
    <property type="match status" value="1"/>
</dbReference>
<evidence type="ECO:0000259" key="6">
    <source>
        <dbReference type="PROSITE" id="PS50026"/>
    </source>
</evidence>
<dbReference type="GO" id="GO:0005509">
    <property type="term" value="F:calcium ion binding"/>
    <property type="evidence" value="ECO:0007669"/>
    <property type="project" value="InterPro"/>
</dbReference>
<dbReference type="InterPro" id="IPR001881">
    <property type="entry name" value="EGF-like_Ca-bd_dom"/>
</dbReference>
<feature type="domain" description="EGF-like" evidence="6">
    <location>
        <begin position="647"/>
        <end position="686"/>
    </location>
</feature>
<dbReference type="SUPFAM" id="SSF49265">
    <property type="entry name" value="Fibronectin type III"/>
    <property type="match status" value="1"/>
</dbReference>
<keyword evidence="5" id="KW-0812">Transmembrane</keyword>
<reference evidence="9" key="3">
    <citation type="submission" date="2025-09" db="UniProtKB">
        <authorList>
            <consortium name="Ensembl"/>
        </authorList>
    </citation>
    <scope>IDENTIFICATION</scope>
</reference>
<dbReference type="SMART" id="SM00179">
    <property type="entry name" value="EGF_CA"/>
    <property type="match status" value="1"/>
</dbReference>
<keyword evidence="2" id="KW-0732">Signal</keyword>
<dbReference type="Gene3D" id="2.60.40.4100">
    <property type="entry name" value="Zona pellucida, ZP-C domain"/>
    <property type="match status" value="1"/>
</dbReference>
<evidence type="ECO:0000256" key="4">
    <source>
        <dbReference type="PROSITE-ProRule" id="PRU00076"/>
    </source>
</evidence>
<proteinExistence type="predicted"/>
<keyword evidence="1 4" id="KW-0245">EGF-like domain</keyword>
<keyword evidence="3" id="KW-1015">Disulfide bond</keyword>
<dbReference type="PROSITE" id="PS50853">
    <property type="entry name" value="FN3"/>
    <property type="match status" value="1"/>
</dbReference>
<evidence type="ECO:0000256" key="5">
    <source>
        <dbReference type="SAM" id="Phobius"/>
    </source>
</evidence>
<dbReference type="InterPro" id="IPR000742">
    <property type="entry name" value="EGF"/>
</dbReference>
<dbReference type="PROSITE" id="PS01187">
    <property type="entry name" value="EGF_CA"/>
    <property type="match status" value="1"/>
</dbReference>
<comment type="caution">
    <text evidence="4">Lacks conserved residue(s) required for the propagation of feature annotation.</text>
</comment>
<dbReference type="SUPFAM" id="SSF57196">
    <property type="entry name" value="EGF/Laminin"/>
    <property type="match status" value="1"/>
</dbReference>
<dbReference type="Proteomes" id="UP000265140">
    <property type="component" value="Chromosome 23"/>
</dbReference>
<dbReference type="PROSITE" id="PS51034">
    <property type="entry name" value="ZP_2"/>
    <property type="match status" value="1"/>
</dbReference>
<evidence type="ECO:0000259" key="8">
    <source>
        <dbReference type="PROSITE" id="PS51034"/>
    </source>
</evidence>
<dbReference type="AlphaFoldDB" id="A0AAY5KA46"/>
<dbReference type="PANTHER" id="PTHR14002">
    <property type="entry name" value="ENDOGLIN/TGF-BETA RECEPTOR TYPE III"/>
    <property type="match status" value="1"/>
</dbReference>
<dbReference type="RefSeq" id="XP_034145896.1">
    <property type="nucleotide sequence ID" value="XM_034290005.1"/>
</dbReference>
<reference evidence="9 10" key="1">
    <citation type="submission" date="2020-02" db="EMBL/GenBank/DDBJ databases">
        <title>Esox lucius (northern pike) genome, fEsoLuc1, primary haplotype.</title>
        <authorList>
            <person name="Myers G."/>
            <person name="Karagic N."/>
            <person name="Meyer A."/>
            <person name="Pippel M."/>
            <person name="Reichard M."/>
            <person name="Winkler S."/>
            <person name="Tracey A."/>
            <person name="Sims Y."/>
            <person name="Howe K."/>
            <person name="Rhie A."/>
            <person name="Formenti G."/>
            <person name="Durbin R."/>
            <person name="Fedrigo O."/>
            <person name="Jarvis E.D."/>
        </authorList>
    </citation>
    <scope>NUCLEOTIDE SEQUENCE [LARGE SCALE GENOMIC DNA]</scope>
</reference>
<keyword evidence="10" id="KW-1185">Reference proteome</keyword>
<dbReference type="Gene3D" id="2.10.25.10">
    <property type="entry name" value="Laminin"/>
    <property type="match status" value="1"/>
</dbReference>
<dbReference type="InterPro" id="IPR049883">
    <property type="entry name" value="NOTCH1_EGF-like"/>
</dbReference>
<dbReference type="CDD" id="cd00054">
    <property type="entry name" value="EGF_CA"/>
    <property type="match status" value="1"/>
</dbReference>
<feature type="domain" description="Fibronectin type-III" evidence="7">
    <location>
        <begin position="249"/>
        <end position="346"/>
    </location>
</feature>
<dbReference type="InterPro" id="IPR042235">
    <property type="entry name" value="ZP-C_dom"/>
</dbReference>
<evidence type="ECO:0000256" key="3">
    <source>
        <dbReference type="ARBA" id="ARBA00023157"/>
    </source>
</evidence>
<dbReference type="InterPro" id="IPR001507">
    <property type="entry name" value="ZP_dom"/>
</dbReference>
<sequence>MTVIKAHSLSFRRSFFTFPFILFVLVPLNTIYFGSCNNFTFSICWKISSWPEGNIWLNNNKLKSIWRPDTFSSLTVATMVEHNLTLEYGAVVHEWTFSILPSSNTIMFISKQKPEEQPVSALEDLKMFSVDEVFACENSPLYLYRDLDFILMLGHTVRHPLKLESRTASMLLVTWNKAPPLAPADPAPSHSVSLYHSEMKAYAVLSVDSTRSSHYRFTGLESCTPHVACVGIAGSHSLSCLSTITDPDVPRHFQVTLRDTSSVTVSWGCPENCKYSLFLVTVFYLNGTNHILEERSYKHSSDSFVFTQSNLTSCSRVRFGLQTVCKAGMDTRRSKMLLIDGNAVQSEIEDLRQTGSGPENYTLSWMVRNTSSVAAFRIYHQGVLHTTTLLTSHTVAALQPCSQYTARLEALCGENVVMSAKTVRARTGPRGVSELSYRPKDSTALWMAGTGSPVSFQYRLAYVNGSTIHEGRLMEPWLHLPGLVEGWPYALDVWEECDGEWSADPALVCFNGANVPINHTVLPPVPSVSTNEDLGLMFPRPSLAIVVPWSLGADLQDPRSEPRAELERVVTNKLEKLLEGYPGKINIQLVAFENLEVENRTKITFQVFDASTSSENLLLPIEVQLKHIQPPQSFNITIDDGIIYWDDPDECASPDQNKCEPGSVCINTLDSYSCVCPHGFYDVGPIFNPSPSTSSYPICREKGMFAQCLDGFMVGGIAKTFLMDYFGGNVNIVLNAGQCTMNESETLYHFRMLRTPPQCGTTRLVNRTDIEFRNTLTVTLSRDEIITRRDLKVIWKCIYPRSHVHNAQINLDLEWITSYSVLQYNSSLELGLAMTMYSDDSFSHSYRDAITLGYSDVLFFEVALLTNNTFASEVLLEVVSCWATESPDPQDETKGFFLQHSCPTDTTFEWLSVNGAAQESRFSVQMFALPRELPIYMHCMAKICSPFEDCTKDCVTQRVSKRSITKWGVDPRRSAIVSVGPLTVTSSETPGTKSSNWQEVGTMAFVVGGSISMLMLTVLGVSLTKAFMNYYERARP</sequence>
<evidence type="ECO:0000256" key="1">
    <source>
        <dbReference type="ARBA" id="ARBA00022536"/>
    </source>
</evidence>
<organism evidence="9 10">
    <name type="scientific">Esox lucius</name>
    <name type="common">Northern pike</name>
    <dbReference type="NCBI Taxonomy" id="8010"/>
    <lineage>
        <taxon>Eukaryota</taxon>
        <taxon>Metazoa</taxon>
        <taxon>Chordata</taxon>
        <taxon>Craniata</taxon>
        <taxon>Vertebrata</taxon>
        <taxon>Euteleostomi</taxon>
        <taxon>Actinopterygii</taxon>
        <taxon>Neopterygii</taxon>
        <taxon>Teleostei</taxon>
        <taxon>Protacanthopterygii</taxon>
        <taxon>Esociformes</taxon>
        <taxon>Esocidae</taxon>
        <taxon>Esox</taxon>
    </lineage>
</organism>
<evidence type="ECO:0000313" key="10">
    <source>
        <dbReference type="Proteomes" id="UP000265140"/>
    </source>
</evidence>
<name>A0AAY5KA46_ESOLU</name>